<evidence type="ECO:0000256" key="1">
    <source>
        <dbReference type="SAM" id="Phobius"/>
    </source>
</evidence>
<proteinExistence type="predicted"/>
<sequence>MSIKRKFSLIVLTFLTPLVLLAAFNNQCFADDTDSNDNSFLRFDDFDDDNSDPFSLFFSQETSYVLDKAGIINDDTQEYINDVNDNLLSTVKGKPIIAVITSKDCHGEDIADYSQKMFDKYHFGKGKLNNGVLIVINKEDYQVRVQTGYGMESILPDAYLNKTIVKAFTKETKSRIINKGNGQSGGGGASATVNVAGEELVHHKTYSQGTKELVNLIVHRITDKLPTQSNKDSKSKSDKADVTFAELSDMMAICIAIFWLIFFRLLLLNMLLEINILIDKNTCKEVKKHFASVKGES</sequence>
<dbReference type="Pfam" id="PF04536">
    <property type="entry name" value="TPM_phosphatase"/>
    <property type="match status" value="1"/>
</dbReference>
<feature type="domain" description="TPM" evidence="3">
    <location>
        <begin position="65"/>
        <end position="179"/>
    </location>
</feature>
<gene>
    <name evidence="4" type="ORF">FIPPAONL_01860</name>
</gene>
<keyword evidence="5" id="KW-1185">Reference proteome</keyword>
<feature type="chain" id="PRO_5047193313" description="TPM domain-containing protein" evidence="2">
    <location>
        <begin position="31"/>
        <end position="297"/>
    </location>
</feature>
<keyword evidence="1" id="KW-0812">Transmembrane</keyword>
<evidence type="ECO:0000259" key="3">
    <source>
        <dbReference type="Pfam" id="PF04536"/>
    </source>
</evidence>
<evidence type="ECO:0000313" key="4">
    <source>
        <dbReference type="EMBL" id="TQW14452.1"/>
    </source>
</evidence>
<keyword evidence="1" id="KW-1133">Transmembrane helix</keyword>
<keyword evidence="2" id="KW-0732">Signal</keyword>
<reference evidence="4 5" key="1">
    <citation type="submission" date="2019-04" db="EMBL/GenBank/DDBJ databases">
        <title>Lactobacillus gasseri 7171 assembly.</title>
        <authorList>
            <person name="Joris B.R."/>
            <person name="Giguere D."/>
        </authorList>
    </citation>
    <scope>NUCLEOTIDE SEQUENCE [LARGE SCALE GENOMIC DNA]</scope>
    <source>
        <strain evidence="4 5">7171</strain>
    </source>
</reference>
<keyword evidence="1" id="KW-0472">Membrane</keyword>
<dbReference type="PANTHER" id="PTHR30373:SF2">
    <property type="entry name" value="UPF0603 PROTEIN YGCG"/>
    <property type="match status" value="1"/>
</dbReference>
<dbReference type="EMBL" id="SRMD01000102">
    <property type="protein sequence ID" value="TQW14452.1"/>
    <property type="molecule type" value="Genomic_DNA"/>
</dbReference>
<dbReference type="Proteomes" id="UP000316012">
    <property type="component" value="Unassembled WGS sequence"/>
</dbReference>
<feature type="transmembrane region" description="Helical" evidence="1">
    <location>
        <begin position="250"/>
        <end position="272"/>
    </location>
</feature>
<protein>
    <recommendedName>
        <fullName evidence="3">TPM domain-containing protein</fullName>
    </recommendedName>
</protein>
<evidence type="ECO:0000313" key="5">
    <source>
        <dbReference type="Proteomes" id="UP000316012"/>
    </source>
</evidence>
<dbReference type="Gene3D" id="3.10.310.50">
    <property type="match status" value="1"/>
</dbReference>
<comment type="caution">
    <text evidence="4">The sequence shown here is derived from an EMBL/GenBank/DDBJ whole genome shotgun (WGS) entry which is preliminary data.</text>
</comment>
<organism evidence="4 5">
    <name type="scientific">Lactobacillus gasseri</name>
    <dbReference type="NCBI Taxonomy" id="1596"/>
    <lineage>
        <taxon>Bacteria</taxon>
        <taxon>Bacillati</taxon>
        <taxon>Bacillota</taxon>
        <taxon>Bacilli</taxon>
        <taxon>Lactobacillales</taxon>
        <taxon>Lactobacillaceae</taxon>
        <taxon>Lactobacillus</taxon>
    </lineage>
</organism>
<feature type="signal peptide" evidence="2">
    <location>
        <begin position="1"/>
        <end position="30"/>
    </location>
</feature>
<name>A0ABY3BBX0_LACGS</name>
<evidence type="ECO:0000256" key="2">
    <source>
        <dbReference type="SAM" id="SignalP"/>
    </source>
</evidence>
<accession>A0ABY3BBX0</accession>
<dbReference type="PANTHER" id="PTHR30373">
    <property type="entry name" value="UPF0603 PROTEIN YGCG"/>
    <property type="match status" value="1"/>
</dbReference>
<dbReference type="InterPro" id="IPR007621">
    <property type="entry name" value="TPM_dom"/>
</dbReference>
<dbReference type="RefSeq" id="WP_142783144.1">
    <property type="nucleotide sequence ID" value="NZ_SRMD01000102.1"/>
</dbReference>